<reference evidence="1 2" key="1">
    <citation type="journal article" date="2023" name="G3 (Bethesda)">
        <title>A haplotype-resolved chromosome-scale genome for Quercus rubra L. provides insights into the genetics of adaptive traits for red oak species.</title>
        <authorList>
            <person name="Kapoor B."/>
            <person name="Jenkins J."/>
            <person name="Schmutz J."/>
            <person name="Zhebentyayeva T."/>
            <person name="Kuelheim C."/>
            <person name="Coggeshall M."/>
            <person name="Heim C."/>
            <person name="Lasky J.R."/>
            <person name="Leites L."/>
            <person name="Islam-Faridi N."/>
            <person name="Romero-Severson J."/>
            <person name="DeLeo V.L."/>
            <person name="Lucas S.M."/>
            <person name="Lazic D."/>
            <person name="Gailing O."/>
            <person name="Carlson J."/>
            <person name="Staton M."/>
        </authorList>
    </citation>
    <scope>NUCLEOTIDE SEQUENCE [LARGE SCALE GENOMIC DNA]</scope>
    <source>
        <strain evidence="1">Pseudo-F2</strain>
    </source>
</reference>
<comment type="caution">
    <text evidence="1">The sequence shown here is derived from an EMBL/GenBank/DDBJ whole genome shotgun (WGS) entry which is preliminary data.</text>
</comment>
<dbReference type="Proteomes" id="UP001324115">
    <property type="component" value="Unassembled WGS sequence"/>
</dbReference>
<organism evidence="1 2">
    <name type="scientific">Quercus rubra</name>
    <name type="common">Northern red oak</name>
    <name type="synonym">Quercus borealis</name>
    <dbReference type="NCBI Taxonomy" id="3512"/>
    <lineage>
        <taxon>Eukaryota</taxon>
        <taxon>Viridiplantae</taxon>
        <taxon>Streptophyta</taxon>
        <taxon>Embryophyta</taxon>
        <taxon>Tracheophyta</taxon>
        <taxon>Spermatophyta</taxon>
        <taxon>Magnoliopsida</taxon>
        <taxon>eudicotyledons</taxon>
        <taxon>Gunneridae</taxon>
        <taxon>Pentapetalae</taxon>
        <taxon>rosids</taxon>
        <taxon>fabids</taxon>
        <taxon>Fagales</taxon>
        <taxon>Fagaceae</taxon>
        <taxon>Quercus</taxon>
    </lineage>
</organism>
<keyword evidence="2" id="KW-1185">Reference proteome</keyword>
<name>A0AAN7FR26_QUERU</name>
<dbReference type="EMBL" id="JAXUIC010000003">
    <property type="protein sequence ID" value="KAK4595221.1"/>
    <property type="molecule type" value="Genomic_DNA"/>
</dbReference>
<dbReference type="AlphaFoldDB" id="A0AAN7FR26"/>
<accession>A0AAN7FR26</accession>
<gene>
    <name evidence="1" type="ORF">RGQ29_013594</name>
</gene>
<proteinExistence type="predicted"/>
<evidence type="ECO:0000313" key="2">
    <source>
        <dbReference type="Proteomes" id="UP001324115"/>
    </source>
</evidence>
<protein>
    <submittedName>
        <fullName evidence="1">Uncharacterized protein</fullName>
    </submittedName>
</protein>
<evidence type="ECO:0000313" key="1">
    <source>
        <dbReference type="EMBL" id="KAK4595221.1"/>
    </source>
</evidence>
<sequence length="75" mass="8685">MGNNRQRRSSFFSCLNIFSSKRPLGGDDSFDDTVHSKRIYPSDYDRSHGLVADHKVDTKAMVYINQFRERNIKAS</sequence>
<dbReference type="PANTHER" id="PTHR33511">
    <property type="entry name" value="OS06G0632400 PROTEIN"/>
    <property type="match status" value="1"/>
</dbReference>